<dbReference type="Pfam" id="PF13359">
    <property type="entry name" value="DDE_Tnp_4"/>
    <property type="match status" value="1"/>
</dbReference>
<keyword evidence="2" id="KW-0479">Metal-binding</keyword>
<comment type="caution">
    <text evidence="4">The sequence shown here is derived from an EMBL/GenBank/DDBJ whole genome shotgun (WGS) entry which is preliminary data.</text>
</comment>
<proteinExistence type="predicted"/>
<evidence type="ECO:0000313" key="5">
    <source>
        <dbReference type="Proteomes" id="UP000807342"/>
    </source>
</evidence>
<gene>
    <name evidence="4" type="ORF">P691DRAFT_795112</name>
</gene>
<dbReference type="OrthoDB" id="2641813at2759"/>
<evidence type="ECO:0000256" key="1">
    <source>
        <dbReference type="ARBA" id="ARBA00001968"/>
    </source>
</evidence>
<sequence length="169" mass="19253">MEMSISSMLNKRPDKFQEQIHITPPTFDALVKEIQDDLVFTNNANQGQQSVEEQLAVTLVAFPDTTEKEAAKQWVENHSCHAWCNGWCFVGGTLIPLEFWPAWYVVSLPNLQIINFSYGYTGSTHDSTAWEQTMIAQDYGKYLEDGEWIWADSAYPVCSHFMTSLSLDS</sequence>
<feature type="domain" description="DDE Tnp4" evidence="3">
    <location>
        <begin position="105"/>
        <end position="163"/>
    </location>
</feature>
<keyword evidence="5" id="KW-1185">Reference proteome</keyword>
<evidence type="ECO:0000259" key="3">
    <source>
        <dbReference type="Pfam" id="PF13359"/>
    </source>
</evidence>
<comment type="cofactor">
    <cofactor evidence="1">
        <name>a divalent metal cation</name>
        <dbReference type="ChEBI" id="CHEBI:60240"/>
    </cofactor>
</comment>
<name>A0A9P6BVS7_9AGAR</name>
<evidence type="ECO:0000256" key="2">
    <source>
        <dbReference type="ARBA" id="ARBA00022723"/>
    </source>
</evidence>
<accession>A0A9P6BVS7</accession>
<protein>
    <recommendedName>
        <fullName evidence="3">DDE Tnp4 domain-containing protein</fullName>
    </recommendedName>
</protein>
<dbReference type="AlphaFoldDB" id="A0A9P6BVS7"/>
<organism evidence="4 5">
    <name type="scientific">Macrolepiota fuliginosa MF-IS2</name>
    <dbReference type="NCBI Taxonomy" id="1400762"/>
    <lineage>
        <taxon>Eukaryota</taxon>
        <taxon>Fungi</taxon>
        <taxon>Dikarya</taxon>
        <taxon>Basidiomycota</taxon>
        <taxon>Agaricomycotina</taxon>
        <taxon>Agaricomycetes</taxon>
        <taxon>Agaricomycetidae</taxon>
        <taxon>Agaricales</taxon>
        <taxon>Agaricineae</taxon>
        <taxon>Agaricaceae</taxon>
        <taxon>Macrolepiota</taxon>
    </lineage>
</organism>
<reference evidence="4" key="1">
    <citation type="submission" date="2020-11" db="EMBL/GenBank/DDBJ databases">
        <authorList>
            <consortium name="DOE Joint Genome Institute"/>
            <person name="Ahrendt S."/>
            <person name="Riley R."/>
            <person name="Andreopoulos W."/>
            <person name="Labutti K."/>
            <person name="Pangilinan J."/>
            <person name="Ruiz-Duenas F.J."/>
            <person name="Barrasa J.M."/>
            <person name="Sanchez-Garcia M."/>
            <person name="Camarero S."/>
            <person name="Miyauchi S."/>
            <person name="Serrano A."/>
            <person name="Linde D."/>
            <person name="Babiker R."/>
            <person name="Drula E."/>
            <person name="Ayuso-Fernandez I."/>
            <person name="Pacheco R."/>
            <person name="Padilla G."/>
            <person name="Ferreira P."/>
            <person name="Barriuso J."/>
            <person name="Kellner H."/>
            <person name="Castanera R."/>
            <person name="Alfaro M."/>
            <person name="Ramirez L."/>
            <person name="Pisabarro A.G."/>
            <person name="Kuo A."/>
            <person name="Tritt A."/>
            <person name="Lipzen A."/>
            <person name="He G."/>
            <person name="Yan M."/>
            <person name="Ng V."/>
            <person name="Cullen D."/>
            <person name="Martin F."/>
            <person name="Rosso M.-N."/>
            <person name="Henrissat B."/>
            <person name="Hibbett D."/>
            <person name="Martinez A.T."/>
            <person name="Grigoriev I.V."/>
        </authorList>
    </citation>
    <scope>NUCLEOTIDE SEQUENCE</scope>
    <source>
        <strain evidence="4">MF-IS2</strain>
    </source>
</reference>
<evidence type="ECO:0000313" key="4">
    <source>
        <dbReference type="EMBL" id="KAF9439853.1"/>
    </source>
</evidence>
<dbReference type="GO" id="GO:0046872">
    <property type="term" value="F:metal ion binding"/>
    <property type="evidence" value="ECO:0007669"/>
    <property type="project" value="UniProtKB-KW"/>
</dbReference>
<dbReference type="InterPro" id="IPR027806">
    <property type="entry name" value="HARBI1_dom"/>
</dbReference>
<dbReference type="Proteomes" id="UP000807342">
    <property type="component" value="Unassembled WGS sequence"/>
</dbReference>
<dbReference type="EMBL" id="MU153254">
    <property type="protein sequence ID" value="KAF9439853.1"/>
    <property type="molecule type" value="Genomic_DNA"/>
</dbReference>